<reference evidence="3 4" key="1">
    <citation type="submission" date="2018-06" db="EMBL/GenBank/DDBJ databases">
        <title>Genomic Encyclopedia of Type Strains, Phase I: the one thousand microbial genomes (KMG-I) project.</title>
        <authorList>
            <person name="Kyrpides N."/>
        </authorList>
    </citation>
    <scope>NUCLEOTIDE SEQUENCE [LARGE SCALE GENOMIC DNA]</scope>
    <source>
        <strain evidence="3 4">DSM 19573</strain>
    </source>
</reference>
<protein>
    <recommendedName>
        <fullName evidence="5">Lipoprotein</fullName>
    </recommendedName>
</protein>
<organism evidence="3 4">
    <name type="scientific">Ruminiclostridium sufflavum DSM 19573</name>
    <dbReference type="NCBI Taxonomy" id="1121337"/>
    <lineage>
        <taxon>Bacteria</taxon>
        <taxon>Bacillati</taxon>
        <taxon>Bacillota</taxon>
        <taxon>Clostridia</taxon>
        <taxon>Eubacteriales</taxon>
        <taxon>Oscillospiraceae</taxon>
        <taxon>Ruminiclostridium</taxon>
    </lineage>
</organism>
<dbReference type="EMBL" id="QKMR01000022">
    <property type="protein sequence ID" value="PYG85828.1"/>
    <property type="molecule type" value="Genomic_DNA"/>
</dbReference>
<gene>
    <name evidence="3" type="ORF">LY28_03125</name>
</gene>
<evidence type="ECO:0008006" key="5">
    <source>
        <dbReference type="Google" id="ProtNLM"/>
    </source>
</evidence>
<evidence type="ECO:0000313" key="4">
    <source>
        <dbReference type="Proteomes" id="UP000248132"/>
    </source>
</evidence>
<proteinExistence type="predicted"/>
<feature type="region of interest" description="Disordered" evidence="1">
    <location>
        <begin position="23"/>
        <end position="66"/>
    </location>
</feature>
<accession>A0A318XJD0</accession>
<keyword evidence="2" id="KW-0732">Signal</keyword>
<dbReference type="Proteomes" id="UP000248132">
    <property type="component" value="Unassembled WGS sequence"/>
</dbReference>
<sequence length="211" mass="22408">MFKKISIAALCLLMLSTAACGSDNTAPGNNSVQSNASDNSGSKRNTAGEGFNDEMRSNPADLSGEVTSVSGNEITLKVIDMPSFGGGQKPSKRDGENSKNTGDTKAAGNSNAASDKDNSQGNGKAPQNDSRQPQMSFKYTGENKTITIPDGMAISSDRRDSQGKELSVSDIKEGNILRIWYSDDEKEAISKVSVMQSVPQQSRDTQEEGDK</sequence>
<keyword evidence="4" id="KW-1185">Reference proteome</keyword>
<dbReference type="OrthoDB" id="2938830at2"/>
<feature type="region of interest" description="Disordered" evidence="1">
    <location>
        <begin position="78"/>
        <end position="168"/>
    </location>
</feature>
<dbReference type="AlphaFoldDB" id="A0A318XJD0"/>
<dbReference type="PROSITE" id="PS51257">
    <property type="entry name" value="PROKAR_LIPOPROTEIN"/>
    <property type="match status" value="1"/>
</dbReference>
<dbReference type="RefSeq" id="WP_110463095.1">
    <property type="nucleotide sequence ID" value="NZ_QKMR01000022.1"/>
</dbReference>
<feature type="compositionally biased region" description="Polar residues" evidence="1">
    <location>
        <begin position="98"/>
        <end position="146"/>
    </location>
</feature>
<feature type="compositionally biased region" description="Polar residues" evidence="1">
    <location>
        <begin position="193"/>
        <end position="203"/>
    </location>
</feature>
<feature type="region of interest" description="Disordered" evidence="1">
    <location>
        <begin position="191"/>
        <end position="211"/>
    </location>
</feature>
<name>A0A318XJD0_9FIRM</name>
<evidence type="ECO:0000256" key="1">
    <source>
        <dbReference type="SAM" id="MobiDB-lite"/>
    </source>
</evidence>
<comment type="caution">
    <text evidence="3">The sequence shown here is derived from an EMBL/GenBank/DDBJ whole genome shotgun (WGS) entry which is preliminary data.</text>
</comment>
<feature type="compositionally biased region" description="Polar residues" evidence="1">
    <location>
        <begin position="23"/>
        <end position="45"/>
    </location>
</feature>
<feature type="chain" id="PRO_5016355431" description="Lipoprotein" evidence="2">
    <location>
        <begin position="22"/>
        <end position="211"/>
    </location>
</feature>
<feature type="signal peptide" evidence="2">
    <location>
        <begin position="1"/>
        <end position="21"/>
    </location>
</feature>
<evidence type="ECO:0000256" key="2">
    <source>
        <dbReference type="SAM" id="SignalP"/>
    </source>
</evidence>
<evidence type="ECO:0000313" key="3">
    <source>
        <dbReference type="EMBL" id="PYG85828.1"/>
    </source>
</evidence>